<dbReference type="EMBL" id="GBYB01012103">
    <property type="protein sequence ID" value="JAG81870.1"/>
    <property type="molecule type" value="Transcribed_RNA"/>
</dbReference>
<feature type="transmembrane region" description="Helical" evidence="2">
    <location>
        <begin position="15"/>
        <end position="32"/>
    </location>
</feature>
<proteinExistence type="predicted"/>
<feature type="compositionally biased region" description="Low complexity" evidence="1">
    <location>
        <begin position="89"/>
        <end position="114"/>
    </location>
</feature>
<keyword evidence="2" id="KW-0472">Membrane</keyword>
<keyword evidence="2" id="KW-0812">Transmembrane</keyword>
<evidence type="ECO:0000256" key="1">
    <source>
        <dbReference type="SAM" id="MobiDB-lite"/>
    </source>
</evidence>
<feature type="non-terminal residue" evidence="3">
    <location>
        <position position="164"/>
    </location>
</feature>
<organism evidence="3">
    <name type="scientific">Fopius arisanus</name>
    <dbReference type="NCBI Taxonomy" id="64838"/>
    <lineage>
        <taxon>Eukaryota</taxon>
        <taxon>Metazoa</taxon>
        <taxon>Ecdysozoa</taxon>
        <taxon>Arthropoda</taxon>
        <taxon>Hexapoda</taxon>
        <taxon>Insecta</taxon>
        <taxon>Pterygota</taxon>
        <taxon>Neoptera</taxon>
        <taxon>Endopterygota</taxon>
        <taxon>Hymenoptera</taxon>
        <taxon>Apocrita</taxon>
        <taxon>Ichneumonoidea</taxon>
        <taxon>Braconidae</taxon>
        <taxon>Opiinae</taxon>
        <taxon>Fopius</taxon>
    </lineage>
</organism>
<accession>A0A0C9QCC1</accession>
<protein>
    <submittedName>
        <fullName evidence="3">ORF c18073_g2_i1|g.10469 c18073_g2_i1|m.104 69 type:3prime_partial len:165 (+) protein</fullName>
    </submittedName>
</protein>
<reference evidence="3" key="1">
    <citation type="submission" date="2015-01" db="EMBL/GenBank/DDBJ databases">
        <title>Transcriptome Assembly of Fopius arisanus.</title>
        <authorList>
            <person name="Geib S."/>
        </authorList>
    </citation>
    <scope>NUCLEOTIDE SEQUENCE</scope>
</reference>
<dbReference type="AlphaFoldDB" id="A0A0C9QCC1"/>
<feature type="compositionally biased region" description="Low complexity" evidence="1">
    <location>
        <begin position="72"/>
        <end position="81"/>
    </location>
</feature>
<feature type="region of interest" description="Disordered" evidence="1">
    <location>
        <begin position="54"/>
        <end position="164"/>
    </location>
</feature>
<evidence type="ECO:0000256" key="2">
    <source>
        <dbReference type="SAM" id="Phobius"/>
    </source>
</evidence>
<sequence length="164" mass="17498">MYFVVNQVEFFRCSLLIAGMMISILQIFNVYYSSRGLWSCRFFTGAFRCQMNHPGIKRQPVPRQGLGGTPGDGSSSESSPGMITGRPVELSSESEFSGELGPDPEFSSEFESSGFGPGPGFTSGSESPLEFESSLGSTTGPGPSPEFGPGMIFSSESEVSDSEL</sequence>
<keyword evidence="2" id="KW-1133">Transmembrane helix</keyword>
<feature type="compositionally biased region" description="Low complexity" evidence="1">
    <location>
        <begin position="122"/>
        <end position="150"/>
    </location>
</feature>
<gene>
    <name evidence="3" type="ORF">g.10469</name>
</gene>
<evidence type="ECO:0000313" key="3">
    <source>
        <dbReference type="EMBL" id="JAG81870.1"/>
    </source>
</evidence>
<name>A0A0C9QCC1_9HYME</name>